<evidence type="ECO:0000313" key="9">
    <source>
        <dbReference type="Proteomes" id="UP000640786"/>
    </source>
</evidence>
<dbReference type="Pfam" id="PF06271">
    <property type="entry name" value="RDD"/>
    <property type="match status" value="1"/>
</dbReference>
<comment type="caution">
    <text evidence="8">The sequence shown here is derived from an EMBL/GenBank/DDBJ whole genome shotgun (WGS) entry which is preliminary data.</text>
</comment>
<keyword evidence="3 6" id="KW-0812">Transmembrane</keyword>
<evidence type="ECO:0000256" key="1">
    <source>
        <dbReference type="ARBA" id="ARBA00004651"/>
    </source>
</evidence>
<dbReference type="PANTHER" id="PTHR36115">
    <property type="entry name" value="PROLINE-RICH ANTIGEN HOMOLOG-RELATED"/>
    <property type="match status" value="1"/>
</dbReference>
<accession>A0ABR8R6Y5</accession>
<evidence type="ECO:0000256" key="6">
    <source>
        <dbReference type="SAM" id="Phobius"/>
    </source>
</evidence>
<keyword evidence="5 6" id="KW-0472">Membrane</keyword>
<dbReference type="RefSeq" id="WP_191696765.1">
    <property type="nucleotide sequence ID" value="NZ_JACSQO010000002.1"/>
</dbReference>
<dbReference type="PANTHER" id="PTHR36115:SF9">
    <property type="entry name" value="LMO1584 PROTEIN"/>
    <property type="match status" value="1"/>
</dbReference>
<evidence type="ECO:0000259" key="7">
    <source>
        <dbReference type="Pfam" id="PF06271"/>
    </source>
</evidence>
<organism evidence="8 9">
    <name type="scientific">Psychrobacillus faecigallinarum</name>
    <dbReference type="NCBI Taxonomy" id="2762235"/>
    <lineage>
        <taxon>Bacteria</taxon>
        <taxon>Bacillati</taxon>
        <taxon>Bacillota</taxon>
        <taxon>Bacilli</taxon>
        <taxon>Bacillales</taxon>
        <taxon>Bacillaceae</taxon>
        <taxon>Psychrobacillus</taxon>
    </lineage>
</organism>
<proteinExistence type="predicted"/>
<dbReference type="InterPro" id="IPR010432">
    <property type="entry name" value="RDD"/>
</dbReference>
<evidence type="ECO:0000256" key="3">
    <source>
        <dbReference type="ARBA" id="ARBA00022692"/>
    </source>
</evidence>
<keyword evidence="4 6" id="KW-1133">Transmembrane helix</keyword>
<keyword evidence="9" id="KW-1185">Reference proteome</keyword>
<feature type="transmembrane region" description="Helical" evidence="6">
    <location>
        <begin position="76"/>
        <end position="100"/>
    </location>
</feature>
<feature type="domain" description="RDD" evidence="7">
    <location>
        <begin position="36"/>
        <end position="161"/>
    </location>
</feature>
<feature type="transmembrane region" description="Helical" evidence="6">
    <location>
        <begin position="42"/>
        <end position="64"/>
    </location>
</feature>
<sequence length="194" mass="22413">MSEFVQNDGENVQESPSSTQQRIVVQQTESYVQKAAGFWIRFWAYTVDLLVLSSIGMLLVKPIFRLFSIDINNPSWYAPISIVTAVIFYLYFVLMTKFFAQTIGKMIFGIRVIPKNKGKLTWGNVIFREWIGRLISIIPFNLPYIVAAFTPKKQAIHDYIADTLVVHENTYDKKEKVSYKQVPVANELQETNEF</sequence>
<evidence type="ECO:0000313" key="8">
    <source>
        <dbReference type="EMBL" id="MBD7943548.1"/>
    </source>
</evidence>
<dbReference type="Proteomes" id="UP000640786">
    <property type="component" value="Unassembled WGS sequence"/>
</dbReference>
<dbReference type="InterPro" id="IPR051791">
    <property type="entry name" value="Pra-immunoreactive"/>
</dbReference>
<keyword evidence="2" id="KW-1003">Cell membrane</keyword>
<evidence type="ECO:0000256" key="4">
    <source>
        <dbReference type="ARBA" id="ARBA00022989"/>
    </source>
</evidence>
<comment type="subcellular location">
    <subcellularLocation>
        <location evidence="1">Cell membrane</location>
        <topology evidence="1">Multi-pass membrane protein</topology>
    </subcellularLocation>
</comment>
<reference evidence="8 9" key="1">
    <citation type="submission" date="2020-08" db="EMBL/GenBank/DDBJ databases">
        <title>A Genomic Blueprint of the Chicken Gut Microbiome.</title>
        <authorList>
            <person name="Gilroy R."/>
            <person name="Ravi A."/>
            <person name="Getino M."/>
            <person name="Pursley I."/>
            <person name="Horton D.L."/>
            <person name="Alikhan N.-F."/>
            <person name="Baker D."/>
            <person name="Gharbi K."/>
            <person name="Hall N."/>
            <person name="Watson M."/>
            <person name="Adriaenssens E.M."/>
            <person name="Foster-Nyarko E."/>
            <person name="Jarju S."/>
            <person name="Secka A."/>
            <person name="Antonio M."/>
            <person name="Oren A."/>
            <person name="Chaudhuri R."/>
            <person name="La Ragione R.M."/>
            <person name="Hildebrand F."/>
            <person name="Pallen M.J."/>
        </authorList>
    </citation>
    <scope>NUCLEOTIDE SEQUENCE [LARGE SCALE GENOMIC DNA]</scope>
    <source>
        <strain evidence="8 9">Sa2BUA9</strain>
    </source>
</reference>
<protein>
    <submittedName>
        <fullName evidence="8">RDD family protein</fullName>
    </submittedName>
</protein>
<evidence type="ECO:0000256" key="2">
    <source>
        <dbReference type="ARBA" id="ARBA00022475"/>
    </source>
</evidence>
<name>A0ABR8R6Y5_9BACI</name>
<evidence type="ECO:0000256" key="5">
    <source>
        <dbReference type="ARBA" id="ARBA00023136"/>
    </source>
</evidence>
<gene>
    <name evidence="8" type="ORF">H9650_05395</name>
</gene>
<dbReference type="EMBL" id="JACSQO010000002">
    <property type="protein sequence ID" value="MBD7943548.1"/>
    <property type="molecule type" value="Genomic_DNA"/>
</dbReference>